<evidence type="ECO:0000313" key="6">
    <source>
        <dbReference type="Proteomes" id="UP001626549"/>
    </source>
</evidence>
<evidence type="ECO:0000259" key="4">
    <source>
        <dbReference type="PROSITE" id="PS50862"/>
    </source>
</evidence>
<name>A0ABZ0ICM7_9GAMM</name>
<keyword evidence="3" id="KW-0067">ATP-binding</keyword>
<dbReference type="PROSITE" id="PS50862">
    <property type="entry name" value="AA_TRNA_LIGASE_II"/>
    <property type="match status" value="1"/>
</dbReference>
<feature type="domain" description="Aminoacyl-transfer RNA synthetases class-II family profile" evidence="4">
    <location>
        <begin position="19"/>
        <end position="312"/>
    </location>
</feature>
<dbReference type="InterPro" id="IPR006195">
    <property type="entry name" value="aa-tRNA-synth_II"/>
</dbReference>
<protein>
    <submittedName>
        <fullName evidence="5">EF-P lysine aminoacylase EpmA</fullName>
    </submittedName>
</protein>
<keyword evidence="6" id="KW-1185">Reference proteome</keyword>
<reference evidence="5 6" key="1">
    <citation type="submission" date="2023-10" db="EMBL/GenBank/DDBJ databases">
        <title>Two novel species belonging to the OM43/NOR5 clade.</title>
        <authorList>
            <person name="Park M."/>
        </authorList>
    </citation>
    <scope>NUCLEOTIDE SEQUENCE [LARGE SCALE GENOMIC DNA]</scope>
    <source>
        <strain evidence="5 6">IMCC45268</strain>
    </source>
</reference>
<dbReference type="InterPro" id="IPR045864">
    <property type="entry name" value="aa-tRNA-synth_II/BPL/LPL"/>
</dbReference>
<dbReference type="EMBL" id="CP136865">
    <property type="protein sequence ID" value="WOJ97299.1"/>
    <property type="molecule type" value="Genomic_DNA"/>
</dbReference>
<sequence length="318" mass="35518">MDDWRPGTTRAALEARGALFAKMRDFFAKRNVLEVDTPILARFGVTDPAIEPLRLMPSKADPSALFLQSSPEFAMKRLLAAGSGPIYQLGKAFRDGEIGGRHNPEFTLLEWYRPGFSLEQLVSEVSELVCECLGREDGVVIRYNTLFQDTLGFDPWELNATELQRVAAEHLDTGSLNLDYDGWLDLLMSHVVEPTLVDRGVVVLCDYPPSQAALARCVDRDGRRVAERFELYVDGIELANGYRELLDAKELQERALADNVRRRAAGQEPRELDFRLVAAMEEGLPDCSGVALGLDRLLMAKLGADNLSAVMPFDWTRN</sequence>
<dbReference type="SUPFAM" id="SSF55681">
    <property type="entry name" value="Class II aaRS and biotin synthetases"/>
    <property type="match status" value="1"/>
</dbReference>
<evidence type="ECO:0000256" key="3">
    <source>
        <dbReference type="ARBA" id="ARBA00022840"/>
    </source>
</evidence>
<evidence type="ECO:0000313" key="5">
    <source>
        <dbReference type="EMBL" id="WOJ97299.1"/>
    </source>
</evidence>
<dbReference type="InterPro" id="IPR018149">
    <property type="entry name" value="Lys-tRNA-synth_II_C"/>
</dbReference>
<dbReference type="Gene3D" id="3.30.930.10">
    <property type="entry name" value="Bira Bifunctional Protein, Domain 2"/>
    <property type="match status" value="1"/>
</dbReference>
<evidence type="ECO:0000256" key="2">
    <source>
        <dbReference type="ARBA" id="ARBA00022741"/>
    </source>
</evidence>
<dbReference type="PANTHER" id="PTHR42918:SF6">
    <property type="entry name" value="ELONGATION FACTOR P--(R)-BETA-LYSINE LIGASE"/>
    <property type="match status" value="1"/>
</dbReference>
<dbReference type="PRINTS" id="PR00982">
    <property type="entry name" value="TRNASYNTHLYS"/>
</dbReference>
<accession>A0ABZ0ICM7</accession>
<proteinExistence type="predicted"/>
<dbReference type="InterPro" id="IPR004525">
    <property type="entry name" value="EpmA"/>
</dbReference>
<organism evidence="5 6">
    <name type="scientific">Congregibacter brevis</name>
    <dbReference type="NCBI Taxonomy" id="3081201"/>
    <lineage>
        <taxon>Bacteria</taxon>
        <taxon>Pseudomonadati</taxon>
        <taxon>Pseudomonadota</taxon>
        <taxon>Gammaproteobacteria</taxon>
        <taxon>Cellvibrionales</taxon>
        <taxon>Halieaceae</taxon>
        <taxon>Congregibacter</taxon>
    </lineage>
</organism>
<gene>
    <name evidence="5" type="primary">epmA</name>
    <name evidence="5" type="ORF">R0137_01705</name>
</gene>
<dbReference type="PANTHER" id="PTHR42918">
    <property type="entry name" value="LYSYL-TRNA SYNTHETASE"/>
    <property type="match status" value="1"/>
</dbReference>
<dbReference type="Pfam" id="PF00152">
    <property type="entry name" value="tRNA-synt_2"/>
    <property type="match status" value="1"/>
</dbReference>
<keyword evidence="1" id="KW-0436">Ligase</keyword>
<dbReference type="NCBIfam" id="NF006828">
    <property type="entry name" value="PRK09350.1"/>
    <property type="match status" value="1"/>
</dbReference>
<dbReference type="Proteomes" id="UP001626549">
    <property type="component" value="Chromosome"/>
</dbReference>
<dbReference type="InterPro" id="IPR004364">
    <property type="entry name" value="Aa-tRNA-synt_II"/>
</dbReference>
<evidence type="ECO:0000256" key="1">
    <source>
        <dbReference type="ARBA" id="ARBA00022598"/>
    </source>
</evidence>
<dbReference type="NCBIfam" id="TIGR00462">
    <property type="entry name" value="genX"/>
    <property type="match status" value="1"/>
</dbReference>
<dbReference type="RefSeq" id="WP_407328057.1">
    <property type="nucleotide sequence ID" value="NZ_CP136865.1"/>
</dbReference>
<keyword evidence="2" id="KW-0547">Nucleotide-binding</keyword>